<dbReference type="Proteomes" id="UP000325333">
    <property type="component" value="Unassembled WGS sequence"/>
</dbReference>
<gene>
    <name evidence="1" type="ORF">FH063_002424</name>
</gene>
<evidence type="ECO:0000313" key="2">
    <source>
        <dbReference type="Proteomes" id="UP000325333"/>
    </source>
</evidence>
<name>A0A5B0KML2_9PROT</name>
<dbReference type="AlphaFoldDB" id="A0A5B0KML2"/>
<dbReference type="RefSeq" id="WP_149650956.1">
    <property type="nucleotide sequence ID" value="NZ_VEWN01000013.1"/>
</dbReference>
<evidence type="ECO:0000313" key="1">
    <source>
        <dbReference type="EMBL" id="KAA1053842.1"/>
    </source>
</evidence>
<protein>
    <submittedName>
        <fullName evidence="1">Uncharacterized protein</fullName>
    </submittedName>
</protein>
<sequence length="73" mass="7822">MYELDRITDPEALIKTATRKHPTGPAFDIKDAQRAAVLIVEATTAADPGSDLTRWTLIDATGALIARADVPGF</sequence>
<comment type="caution">
    <text evidence="1">The sequence shown here is derived from an EMBL/GenBank/DDBJ whole genome shotgun (WGS) entry which is preliminary data.</text>
</comment>
<reference evidence="1 2" key="1">
    <citation type="submission" date="2019-07" db="EMBL/GenBank/DDBJ databases">
        <title>Genome sequencing of the stress-tolerant strain Azospirillum brasilense Az19.</title>
        <authorList>
            <person name="Maroniche G.A."/>
            <person name="Garcia J.E."/>
            <person name="Pagnussat L."/>
            <person name="Amenta M."/>
            <person name="Creus C.M."/>
        </authorList>
    </citation>
    <scope>NUCLEOTIDE SEQUENCE [LARGE SCALE GENOMIC DNA]</scope>
    <source>
        <strain evidence="1 2">Az19</strain>
    </source>
</reference>
<dbReference type="EMBL" id="VEWN01000013">
    <property type="protein sequence ID" value="KAA1053842.1"/>
    <property type="molecule type" value="Genomic_DNA"/>
</dbReference>
<organism evidence="1 2">
    <name type="scientific">Azospirillum argentinense</name>
    <dbReference type="NCBI Taxonomy" id="2970906"/>
    <lineage>
        <taxon>Bacteria</taxon>
        <taxon>Pseudomonadati</taxon>
        <taxon>Pseudomonadota</taxon>
        <taxon>Alphaproteobacteria</taxon>
        <taxon>Rhodospirillales</taxon>
        <taxon>Azospirillaceae</taxon>
        <taxon>Azospirillum</taxon>
    </lineage>
</organism>
<accession>A0A5B0KML2</accession>
<proteinExistence type="predicted"/>